<dbReference type="RefSeq" id="WP_006300376.1">
    <property type="nucleotide sequence ID" value="NZ_CM001022.1"/>
</dbReference>
<feature type="region of interest" description="Disordered" evidence="1">
    <location>
        <begin position="271"/>
        <end position="308"/>
    </location>
</feature>
<dbReference type="STRING" id="584708.Apau_0781"/>
<protein>
    <recommendedName>
        <fullName evidence="4">SprA-related family</fullName>
    </recommendedName>
</protein>
<organism evidence="2 3">
    <name type="scientific">Aminomonas paucivorans DSM 12260</name>
    <dbReference type="NCBI Taxonomy" id="584708"/>
    <lineage>
        <taxon>Bacteria</taxon>
        <taxon>Thermotogati</taxon>
        <taxon>Synergistota</taxon>
        <taxon>Synergistia</taxon>
        <taxon>Synergistales</taxon>
        <taxon>Synergistaceae</taxon>
        <taxon>Aminomonas</taxon>
    </lineage>
</organism>
<reference evidence="2 3" key="1">
    <citation type="journal article" date="2010" name="Stand. Genomic Sci.">
        <title>Non-contiguous finished genome sequence of Aminomonas paucivorans type strain (GLU-3).</title>
        <authorList>
            <person name="Pitluck S."/>
            <person name="Yasawong M."/>
            <person name="Held B."/>
            <person name="Lapidus A."/>
            <person name="Nolan M."/>
            <person name="Copeland A."/>
            <person name="Lucas S."/>
            <person name="Del Rio T.G."/>
            <person name="Tice H."/>
            <person name="Cheng J.F."/>
            <person name="Chertkov O."/>
            <person name="Goodwin L."/>
            <person name="Tapia R."/>
            <person name="Han C."/>
            <person name="Liolios K."/>
            <person name="Ivanova N."/>
            <person name="Mavromatis K."/>
            <person name="Ovchinnikova G."/>
            <person name="Pati A."/>
            <person name="Chen A."/>
            <person name="Palaniappan K."/>
            <person name="Land M."/>
            <person name="Hauser L."/>
            <person name="Chang Y.J."/>
            <person name="Jeffries C.D."/>
            <person name="Pukall R."/>
            <person name="Spring S."/>
            <person name="Rohde M."/>
            <person name="Sikorski J."/>
            <person name="Goker M."/>
            <person name="Woyke T."/>
            <person name="Bristow J."/>
            <person name="Eisen J.A."/>
            <person name="Markowitz V."/>
            <person name="Hugenholtz P."/>
            <person name="Kyrpides N.C."/>
            <person name="Klenk H.P."/>
        </authorList>
    </citation>
    <scope>NUCLEOTIDE SEQUENCE [LARGE SCALE GENOMIC DNA]</scope>
    <source>
        <strain evidence="2 3">DSM 12260</strain>
    </source>
</reference>
<dbReference type="EMBL" id="CM001022">
    <property type="protein sequence ID" value="EFQ23209.1"/>
    <property type="molecule type" value="Genomic_DNA"/>
</dbReference>
<feature type="region of interest" description="Disordered" evidence="1">
    <location>
        <begin position="1"/>
        <end position="40"/>
    </location>
</feature>
<dbReference type="HOGENOM" id="CLU_902073_0_0_0"/>
<feature type="compositionally biased region" description="Acidic residues" evidence="1">
    <location>
        <begin position="298"/>
        <end position="308"/>
    </location>
</feature>
<accession>E3CVF3</accession>
<name>E3CVF3_9BACT</name>
<evidence type="ECO:0008006" key="4">
    <source>
        <dbReference type="Google" id="ProtNLM"/>
    </source>
</evidence>
<dbReference type="Pfam" id="PF12118">
    <property type="entry name" value="SprA-related"/>
    <property type="match status" value="1"/>
</dbReference>
<keyword evidence="3" id="KW-1185">Reference proteome</keyword>
<feature type="compositionally biased region" description="Low complexity" evidence="1">
    <location>
        <begin position="133"/>
        <end position="143"/>
    </location>
</feature>
<dbReference type="eggNOG" id="COG3064">
    <property type="taxonomic scope" value="Bacteria"/>
</dbReference>
<proteinExistence type="predicted"/>
<evidence type="ECO:0000313" key="3">
    <source>
        <dbReference type="Proteomes" id="UP000005096"/>
    </source>
</evidence>
<feature type="compositionally biased region" description="Basic and acidic residues" evidence="1">
    <location>
        <begin position="116"/>
        <end position="132"/>
    </location>
</feature>
<feature type="region of interest" description="Disordered" evidence="1">
    <location>
        <begin position="100"/>
        <end position="164"/>
    </location>
</feature>
<gene>
    <name evidence="2" type="ORF">Apau_0781</name>
</gene>
<evidence type="ECO:0000313" key="2">
    <source>
        <dbReference type="EMBL" id="EFQ23209.1"/>
    </source>
</evidence>
<dbReference type="InterPro" id="IPR021973">
    <property type="entry name" value="SprA-related"/>
</dbReference>
<dbReference type="OrthoDB" id="14118at2"/>
<sequence length="308" mass="31816">MDVASVSAIPERPAAPPTRVAGGSRAPVVSPEDSGLSGAERQAVARLRRNEALIRAQESDLRARGGDCVRSVRYVYAVGPDGNRYVAAAEVRLEGPEEALRDLGESGGAVASGVRVDSRKTDAAEDARDEKPSGSSSNRASASVDRKATSPYAQTPETQRAIRELERIDREVRAHEAAHRAAGGAYAGAATFGYVQGPDGRSYAVSGEVPIHAPAGDTPEETARILSQVRAAALAPGDPSGPDMAVAASAAAGIAAAQAELASKRAEEAYAPQQVFSARREEPSGSTIPLLAPTETPASEDEGLGWVA</sequence>
<dbReference type="AlphaFoldDB" id="E3CVF3"/>
<evidence type="ECO:0000256" key="1">
    <source>
        <dbReference type="SAM" id="MobiDB-lite"/>
    </source>
</evidence>
<dbReference type="PaxDb" id="584708-Apau_0781"/>
<dbReference type="Proteomes" id="UP000005096">
    <property type="component" value="Chromosome"/>
</dbReference>